<evidence type="ECO:0000313" key="3">
    <source>
        <dbReference type="EMBL" id="GAA4081740.1"/>
    </source>
</evidence>
<keyword evidence="4" id="KW-1185">Reference proteome</keyword>
<dbReference type="SUPFAM" id="SSF47413">
    <property type="entry name" value="lambda repressor-like DNA-binding domains"/>
    <property type="match status" value="1"/>
</dbReference>
<reference evidence="4" key="1">
    <citation type="journal article" date="2019" name="Int. J. Syst. Evol. Microbiol.">
        <title>The Global Catalogue of Microorganisms (GCM) 10K type strain sequencing project: providing services to taxonomists for standard genome sequencing and annotation.</title>
        <authorList>
            <consortium name="The Broad Institute Genomics Platform"/>
            <consortium name="The Broad Institute Genome Sequencing Center for Infectious Disease"/>
            <person name="Wu L."/>
            <person name="Ma J."/>
        </authorList>
    </citation>
    <scope>NUCLEOTIDE SEQUENCE [LARGE SCALE GENOMIC DNA]</scope>
    <source>
        <strain evidence="4">JCM 16702</strain>
    </source>
</reference>
<keyword evidence="1" id="KW-0238">DNA-binding</keyword>
<gene>
    <name evidence="3" type="ORF">GCM10022214_45940</name>
</gene>
<dbReference type="PANTHER" id="PTHR46797">
    <property type="entry name" value="HTH-TYPE TRANSCRIPTIONAL REGULATOR"/>
    <property type="match status" value="1"/>
</dbReference>
<dbReference type="EMBL" id="BAAAZG010000030">
    <property type="protein sequence ID" value="GAA4081740.1"/>
    <property type="molecule type" value="Genomic_DNA"/>
</dbReference>
<dbReference type="InterPro" id="IPR001387">
    <property type="entry name" value="Cro/C1-type_HTH"/>
</dbReference>
<dbReference type="InterPro" id="IPR010982">
    <property type="entry name" value="Lambda_DNA-bd_dom_sf"/>
</dbReference>
<evidence type="ECO:0000256" key="1">
    <source>
        <dbReference type="ARBA" id="ARBA00023125"/>
    </source>
</evidence>
<dbReference type="SMART" id="SM00530">
    <property type="entry name" value="HTH_XRE"/>
    <property type="match status" value="1"/>
</dbReference>
<dbReference type="PROSITE" id="PS50943">
    <property type="entry name" value="HTH_CROC1"/>
    <property type="match status" value="1"/>
</dbReference>
<dbReference type="RefSeq" id="WP_344951000.1">
    <property type="nucleotide sequence ID" value="NZ_BAAAZG010000030.1"/>
</dbReference>
<comment type="caution">
    <text evidence="3">The sequence shown here is derived from an EMBL/GenBank/DDBJ whole genome shotgun (WGS) entry which is preliminary data.</text>
</comment>
<proteinExistence type="predicted"/>
<sequence>MSGTIGERLRLARRERGMTQEGLAQAAGVSVDLVSKLEQGRRESARITTLAKLANALDVEISHLVDRRDRLGADRDGGSVLAVRDVLLSPSLLPGMDTDDDGEPTPLDELERAVSRAWGHYWAGDFGEVLAALPGLIGEARITHSALGAPAVQPLALAYALASNLMTQIGRTDLGLVAAERAIIVAHTGNDKLLWATMHAEYSWVLLHQGRYAESERVAADMAVRIEPSFRDGEKEIAAWGNLLMTAIAPTVAQERTPDEYLRLAGAGAERLGRRVHVYHTSFAPPTVAMQATYAYSVLKKPGEALKAAKRIRPPSKDHPGDLKGISWGAHLMDVAQARFDAGHRSAAAATLLEAREVAPVWFRHQRIARSLTRDIRETERRLTPATRELAKALGVDD</sequence>
<organism evidence="3 4">
    <name type="scientific">Actinomadura miaoliensis</name>
    <dbReference type="NCBI Taxonomy" id="430685"/>
    <lineage>
        <taxon>Bacteria</taxon>
        <taxon>Bacillati</taxon>
        <taxon>Actinomycetota</taxon>
        <taxon>Actinomycetes</taxon>
        <taxon>Streptosporangiales</taxon>
        <taxon>Thermomonosporaceae</taxon>
        <taxon>Actinomadura</taxon>
    </lineage>
</organism>
<evidence type="ECO:0000259" key="2">
    <source>
        <dbReference type="PROSITE" id="PS50943"/>
    </source>
</evidence>
<dbReference type="Gene3D" id="1.10.260.40">
    <property type="entry name" value="lambda repressor-like DNA-binding domains"/>
    <property type="match status" value="1"/>
</dbReference>
<name>A0ABP7W5T9_9ACTN</name>
<dbReference type="InterPro" id="IPR050807">
    <property type="entry name" value="TransReg_Diox_bact_type"/>
</dbReference>
<dbReference type="CDD" id="cd00093">
    <property type="entry name" value="HTH_XRE"/>
    <property type="match status" value="1"/>
</dbReference>
<protein>
    <submittedName>
        <fullName evidence="3">Helix-turn-helix domain-containing protein</fullName>
    </submittedName>
</protein>
<feature type="domain" description="HTH cro/C1-type" evidence="2">
    <location>
        <begin position="9"/>
        <end position="64"/>
    </location>
</feature>
<dbReference type="Pfam" id="PF13560">
    <property type="entry name" value="HTH_31"/>
    <property type="match status" value="1"/>
</dbReference>
<dbReference type="Proteomes" id="UP001500683">
    <property type="component" value="Unassembled WGS sequence"/>
</dbReference>
<accession>A0ABP7W5T9</accession>
<evidence type="ECO:0000313" key="4">
    <source>
        <dbReference type="Proteomes" id="UP001500683"/>
    </source>
</evidence>
<dbReference type="PANTHER" id="PTHR46797:SF1">
    <property type="entry name" value="METHYLPHOSPHONATE SYNTHASE"/>
    <property type="match status" value="1"/>
</dbReference>